<organism evidence="2 3">
    <name type="scientific">Notoacmeibacter marinus</name>
    <dbReference type="NCBI Taxonomy" id="1876515"/>
    <lineage>
        <taxon>Bacteria</taxon>
        <taxon>Pseudomonadati</taxon>
        <taxon>Pseudomonadota</taxon>
        <taxon>Alphaproteobacteria</taxon>
        <taxon>Hyphomicrobiales</taxon>
        <taxon>Notoacmeibacteraceae</taxon>
        <taxon>Notoacmeibacter</taxon>
    </lineage>
</organism>
<gene>
    <name evidence="2" type="ORF">B7H23_01245</name>
</gene>
<evidence type="ECO:0000313" key="3">
    <source>
        <dbReference type="Proteomes" id="UP000215405"/>
    </source>
</evidence>
<dbReference type="AlphaFoldDB" id="A0A231V086"/>
<feature type="region of interest" description="Disordered" evidence="1">
    <location>
        <begin position="111"/>
        <end position="131"/>
    </location>
</feature>
<accession>A0A231V086</accession>
<dbReference type="Proteomes" id="UP000215405">
    <property type="component" value="Unassembled WGS sequence"/>
</dbReference>
<reference evidence="3" key="1">
    <citation type="journal article" date="2017" name="Int. J. Syst. Evol. Microbiol.">
        <title>Notoacmeibacter marinus gen. nov., sp. nov., isolated from the gut of a limpet and proposal of Notoacmeibacteraceae fam. nov. in the order Rhizobiales of the class Alphaproteobacteria.</title>
        <authorList>
            <person name="Huang Z."/>
            <person name="Guo F."/>
            <person name="Lai Q."/>
        </authorList>
    </citation>
    <scope>NUCLEOTIDE SEQUENCE [LARGE SCALE GENOMIC DNA]</scope>
    <source>
        <strain evidence="3">XMTR2A4</strain>
    </source>
</reference>
<keyword evidence="3" id="KW-1185">Reference proteome</keyword>
<evidence type="ECO:0000313" key="2">
    <source>
        <dbReference type="EMBL" id="OXT01625.1"/>
    </source>
</evidence>
<sequence length="131" mass="14422">MTMMKEPEIENDLTIIDRGVGSGERPRMVTLTLDTALYQKFLDDSDLSDAQKKEFLETLWTIIVGFVDLGFGVHPLQQADADLGSDGCGQELDLSSLMASDVVSSKKALSKNQFAQAADRGKPDRAERKEI</sequence>
<proteinExistence type="predicted"/>
<comment type="caution">
    <text evidence="2">The sequence shown here is derived from an EMBL/GenBank/DDBJ whole genome shotgun (WGS) entry which is preliminary data.</text>
</comment>
<feature type="compositionally biased region" description="Basic and acidic residues" evidence="1">
    <location>
        <begin position="119"/>
        <end position="131"/>
    </location>
</feature>
<dbReference type="EMBL" id="NBYO01000001">
    <property type="protein sequence ID" value="OXT01625.1"/>
    <property type="molecule type" value="Genomic_DNA"/>
</dbReference>
<dbReference type="RefSeq" id="WP_094075593.1">
    <property type="nucleotide sequence ID" value="NZ_NBYO01000001.1"/>
</dbReference>
<protein>
    <submittedName>
        <fullName evidence="2">Uncharacterized protein</fullName>
    </submittedName>
</protein>
<evidence type="ECO:0000256" key="1">
    <source>
        <dbReference type="SAM" id="MobiDB-lite"/>
    </source>
</evidence>
<name>A0A231V086_9HYPH</name>